<dbReference type="InterPro" id="IPR025452">
    <property type="entry name" value="DUF4218"/>
</dbReference>
<evidence type="ECO:0000313" key="3">
    <source>
        <dbReference type="Proteomes" id="UP001157418"/>
    </source>
</evidence>
<comment type="caution">
    <text evidence="2">The sequence shown here is derived from an EMBL/GenBank/DDBJ whole genome shotgun (WGS) entry which is preliminary data.</text>
</comment>
<keyword evidence="3" id="KW-1185">Reference proteome</keyword>
<dbReference type="PANTHER" id="PTHR48258">
    <property type="entry name" value="DUF4218 DOMAIN-CONTAINING PROTEIN-RELATED"/>
    <property type="match status" value="1"/>
</dbReference>
<dbReference type="Proteomes" id="UP001157418">
    <property type="component" value="Unassembled WGS sequence"/>
</dbReference>
<gene>
    <name evidence="2" type="ORF">LVIROSA_LOCUS9531</name>
</gene>
<accession>A0AAU9M7N1</accession>
<evidence type="ECO:0000259" key="1">
    <source>
        <dbReference type="Pfam" id="PF13960"/>
    </source>
</evidence>
<sequence length="240" mass="28186">MDLPRGGDFQLSHMKSHDFYVFIQWLLPLSIRGCLKKEVRLVLYELSEFFQKLCTRSIYLDVLKEQEAKIVLILCKLERIFPPSFFDIMVHLLIHLPYEAKIAGPPQYRWMFPFERKMGTLKGYVKNKARPEGCIAERFIDKEFLNFCSMYLNDVDTLFNKVERNNEMMDSDGEISVFSCKGRPLGSPKAQDLSENELEKIHTDILNNCDEIKELINSHKREQDKLCRLLATYSVKIVFD</sequence>
<evidence type="ECO:0000313" key="2">
    <source>
        <dbReference type="EMBL" id="CAH1422180.1"/>
    </source>
</evidence>
<reference evidence="2 3" key="1">
    <citation type="submission" date="2022-01" db="EMBL/GenBank/DDBJ databases">
        <authorList>
            <person name="Xiong W."/>
            <person name="Schranz E."/>
        </authorList>
    </citation>
    <scope>NUCLEOTIDE SEQUENCE [LARGE SCALE GENOMIC DNA]</scope>
</reference>
<proteinExistence type="predicted"/>
<feature type="domain" description="DUF4218" evidence="1">
    <location>
        <begin position="53"/>
        <end position="165"/>
    </location>
</feature>
<dbReference type="PANTHER" id="PTHR48258:SF6">
    <property type="entry name" value="LEUCINE-RICH REPEAT DOMAIN, L DOMAIN-CONTAINING PROTEIN"/>
    <property type="match status" value="1"/>
</dbReference>
<dbReference type="AlphaFoldDB" id="A0AAU9M7N1"/>
<name>A0AAU9M7N1_9ASTR</name>
<dbReference type="Pfam" id="PF13960">
    <property type="entry name" value="DUF4218"/>
    <property type="match status" value="1"/>
</dbReference>
<organism evidence="2 3">
    <name type="scientific">Lactuca virosa</name>
    <dbReference type="NCBI Taxonomy" id="75947"/>
    <lineage>
        <taxon>Eukaryota</taxon>
        <taxon>Viridiplantae</taxon>
        <taxon>Streptophyta</taxon>
        <taxon>Embryophyta</taxon>
        <taxon>Tracheophyta</taxon>
        <taxon>Spermatophyta</taxon>
        <taxon>Magnoliopsida</taxon>
        <taxon>eudicotyledons</taxon>
        <taxon>Gunneridae</taxon>
        <taxon>Pentapetalae</taxon>
        <taxon>asterids</taxon>
        <taxon>campanulids</taxon>
        <taxon>Asterales</taxon>
        <taxon>Asteraceae</taxon>
        <taxon>Cichorioideae</taxon>
        <taxon>Cichorieae</taxon>
        <taxon>Lactucinae</taxon>
        <taxon>Lactuca</taxon>
    </lineage>
</organism>
<dbReference type="EMBL" id="CAKMRJ010001112">
    <property type="protein sequence ID" value="CAH1422180.1"/>
    <property type="molecule type" value="Genomic_DNA"/>
</dbReference>
<protein>
    <recommendedName>
        <fullName evidence="1">DUF4218 domain-containing protein</fullName>
    </recommendedName>
</protein>